<dbReference type="OrthoDB" id="5420247at2759"/>
<feature type="compositionally biased region" description="Polar residues" evidence="1">
    <location>
        <begin position="318"/>
        <end position="327"/>
    </location>
</feature>
<comment type="caution">
    <text evidence="3">The sequence shown here is derived from an EMBL/GenBank/DDBJ whole genome shotgun (WGS) entry which is preliminary data.</text>
</comment>
<dbReference type="PANTHER" id="PTHR42029:SF3">
    <property type="entry name" value="AN04G07800"/>
    <property type="match status" value="1"/>
</dbReference>
<feature type="compositionally biased region" description="Basic and acidic residues" evidence="1">
    <location>
        <begin position="289"/>
        <end position="299"/>
    </location>
</feature>
<feature type="transmembrane region" description="Helical" evidence="2">
    <location>
        <begin position="83"/>
        <end position="104"/>
    </location>
</feature>
<keyword evidence="2" id="KW-0812">Transmembrane</keyword>
<gene>
    <name evidence="3" type="ORF">P171DRAFT_42117</name>
</gene>
<accession>A0A9P4PGT6</accession>
<keyword evidence="2" id="KW-0472">Membrane</keyword>
<feature type="region of interest" description="Disordered" evidence="1">
    <location>
        <begin position="362"/>
        <end position="440"/>
    </location>
</feature>
<evidence type="ECO:0000256" key="2">
    <source>
        <dbReference type="SAM" id="Phobius"/>
    </source>
</evidence>
<protein>
    <submittedName>
        <fullName evidence="3">Uncharacterized protein</fullName>
    </submittedName>
</protein>
<feature type="region of interest" description="Disordered" evidence="1">
    <location>
        <begin position="289"/>
        <end position="342"/>
    </location>
</feature>
<feature type="transmembrane region" description="Helical" evidence="2">
    <location>
        <begin position="31"/>
        <end position="50"/>
    </location>
</feature>
<feature type="transmembrane region" description="Helical" evidence="2">
    <location>
        <begin position="194"/>
        <end position="219"/>
    </location>
</feature>
<feature type="transmembrane region" description="Helical" evidence="2">
    <location>
        <begin position="57"/>
        <end position="77"/>
    </location>
</feature>
<dbReference type="PANTHER" id="PTHR42029">
    <property type="entry name" value="AN04G07800"/>
    <property type="match status" value="1"/>
</dbReference>
<dbReference type="EMBL" id="MU001502">
    <property type="protein sequence ID" value="KAF2443652.1"/>
    <property type="molecule type" value="Genomic_DNA"/>
</dbReference>
<evidence type="ECO:0000313" key="4">
    <source>
        <dbReference type="Proteomes" id="UP000799764"/>
    </source>
</evidence>
<keyword evidence="2" id="KW-1133">Transmembrane helix</keyword>
<proteinExistence type="predicted"/>
<feature type="transmembrane region" description="Helical" evidence="2">
    <location>
        <begin position="164"/>
        <end position="182"/>
    </location>
</feature>
<evidence type="ECO:0000256" key="1">
    <source>
        <dbReference type="SAM" id="MobiDB-lite"/>
    </source>
</evidence>
<sequence length="440" mass="50126">MPTIRTSRDVDANIAGHSPMPITPEGLIIEAWSQGYLVGSLVIMTFITLANMRRGVLLHKMILIELLLGIWQGFWLFPGGNASSWWLSVAAVPLNMSWFLHNIISWMKIKPFLSRFWSLVFLYTCLLSFPYWVIEIYANFSYFNGNSSWFTKTRPLELLFRDPWWIITTVYLFTIIKTHYAMTIRDIIRISPRFGIMLASMIISISFVVCDVCAVTGALRIGGASTGINPFWKLAFVFKCLTDSVILDDFKMALDRLRAFKISRLGSYSADNSDRRTRNDNNLVQTWEQAEREAREKQRNLSNLGTNSDDHDPHENGESSGSFQFPFQNGHAGKQKEPVSGAKESFFQQGEQYRDPLSMVRSAFDEDSGPSSVQSLSATHQPKKQNAGWDQTWFDESDPADTRDVDVLELYADAQRDVEGQRAPQSPARKDFPRRSHTTA</sequence>
<feature type="compositionally biased region" description="Polar residues" evidence="1">
    <location>
        <begin position="369"/>
        <end position="380"/>
    </location>
</feature>
<dbReference type="AlphaFoldDB" id="A0A9P4PGT6"/>
<name>A0A9P4PGT6_9PLEO</name>
<dbReference type="Proteomes" id="UP000799764">
    <property type="component" value="Unassembled WGS sequence"/>
</dbReference>
<keyword evidence="4" id="KW-1185">Reference proteome</keyword>
<feature type="transmembrane region" description="Helical" evidence="2">
    <location>
        <begin position="116"/>
        <end position="134"/>
    </location>
</feature>
<evidence type="ECO:0000313" key="3">
    <source>
        <dbReference type="EMBL" id="KAF2443652.1"/>
    </source>
</evidence>
<organism evidence="3 4">
    <name type="scientific">Karstenula rhodostoma CBS 690.94</name>
    <dbReference type="NCBI Taxonomy" id="1392251"/>
    <lineage>
        <taxon>Eukaryota</taxon>
        <taxon>Fungi</taxon>
        <taxon>Dikarya</taxon>
        <taxon>Ascomycota</taxon>
        <taxon>Pezizomycotina</taxon>
        <taxon>Dothideomycetes</taxon>
        <taxon>Pleosporomycetidae</taxon>
        <taxon>Pleosporales</taxon>
        <taxon>Massarineae</taxon>
        <taxon>Didymosphaeriaceae</taxon>
        <taxon>Karstenula</taxon>
    </lineage>
</organism>
<feature type="compositionally biased region" description="Basic and acidic residues" evidence="1">
    <location>
        <begin position="308"/>
        <end position="317"/>
    </location>
</feature>
<reference evidence="3" key="1">
    <citation type="journal article" date="2020" name="Stud. Mycol.">
        <title>101 Dothideomycetes genomes: a test case for predicting lifestyles and emergence of pathogens.</title>
        <authorList>
            <person name="Haridas S."/>
            <person name="Albert R."/>
            <person name="Binder M."/>
            <person name="Bloem J."/>
            <person name="Labutti K."/>
            <person name="Salamov A."/>
            <person name="Andreopoulos B."/>
            <person name="Baker S."/>
            <person name="Barry K."/>
            <person name="Bills G."/>
            <person name="Bluhm B."/>
            <person name="Cannon C."/>
            <person name="Castanera R."/>
            <person name="Culley D."/>
            <person name="Daum C."/>
            <person name="Ezra D."/>
            <person name="Gonzalez J."/>
            <person name="Henrissat B."/>
            <person name="Kuo A."/>
            <person name="Liang C."/>
            <person name="Lipzen A."/>
            <person name="Lutzoni F."/>
            <person name="Magnuson J."/>
            <person name="Mondo S."/>
            <person name="Nolan M."/>
            <person name="Ohm R."/>
            <person name="Pangilinan J."/>
            <person name="Park H.-J."/>
            <person name="Ramirez L."/>
            <person name="Alfaro M."/>
            <person name="Sun H."/>
            <person name="Tritt A."/>
            <person name="Yoshinaga Y."/>
            <person name="Zwiers L.-H."/>
            <person name="Turgeon B."/>
            <person name="Goodwin S."/>
            <person name="Spatafora J."/>
            <person name="Crous P."/>
            <person name="Grigoriev I."/>
        </authorList>
    </citation>
    <scope>NUCLEOTIDE SEQUENCE</scope>
    <source>
        <strain evidence="3">CBS 690.94</strain>
    </source>
</reference>